<proteinExistence type="predicted"/>
<dbReference type="AlphaFoldDB" id="A0A377AJH5"/>
<dbReference type="EC" id="3.2.1.1" evidence="1"/>
<dbReference type="EMBL" id="UGED01000004">
    <property type="protein sequence ID" value="STL19872.1"/>
    <property type="molecule type" value="Genomic_DNA"/>
</dbReference>
<reference evidence="1 2" key="1">
    <citation type="submission" date="2018-06" db="EMBL/GenBank/DDBJ databases">
        <authorList>
            <consortium name="Pathogen Informatics"/>
            <person name="Doyle S."/>
        </authorList>
    </citation>
    <scope>NUCLEOTIDE SEQUENCE [LARGE SCALE GENOMIC DNA]</scope>
    <source>
        <strain evidence="1 2">NCTC9962</strain>
    </source>
</reference>
<dbReference type="Proteomes" id="UP000254052">
    <property type="component" value="Unassembled WGS sequence"/>
</dbReference>
<sequence>MDYRSRWMSAPLSRKEPPVRDYYSQQIAIVKNGQITLQPAATSNGLLLLERAETDAPAPFDWHNATVYFVLTDRFENGDSQ</sequence>
<organism evidence="1 2">
    <name type="scientific">Escherichia coli</name>
    <dbReference type="NCBI Taxonomy" id="562"/>
    <lineage>
        <taxon>Bacteria</taxon>
        <taxon>Pseudomonadati</taxon>
        <taxon>Pseudomonadota</taxon>
        <taxon>Gammaproteobacteria</taxon>
        <taxon>Enterobacterales</taxon>
        <taxon>Enterobacteriaceae</taxon>
        <taxon>Escherichia</taxon>
    </lineage>
</organism>
<name>A0A377AJH5_ECOLX</name>
<protein>
    <submittedName>
        <fullName evidence="1">Alpha-amylase</fullName>
        <ecNumber evidence="1">3.2.1.1</ecNumber>
    </submittedName>
</protein>
<evidence type="ECO:0000313" key="2">
    <source>
        <dbReference type="Proteomes" id="UP000254052"/>
    </source>
</evidence>
<gene>
    <name evidence="1" type="primary">malS_2</name>
    <name evidence="1" type="ORF">NCTC9962_01184</name>
</gene>
<keyword evidence="1" id="KW-0378">Hydrolase</keyword>
<accession>A0A377AJH5</accession>
<keyword evidence="1" id="KW-0326">Glycosidase</keyword>
<dbReference type="GO" id="GO:0004556">
    <property type="term" value="F:alpha-amylase activity"/>
    <property type="evidence" value="ECO:0007669"/>
    <property type="project" value="UniProtKB-EC"/>
</dbReference>
<evidence type="ECO:0000313" key="1">
    <source>
        <dbReference type="EMBL" id="STL19872.1"/>
    </source>
</evidence>